<comment type="similarity">
    <text evidence="2">Belongs to the NPC2 family.</text>
</comment>
<dbReference type="InParanoid" id="A0A409Y3N4"/>
<dbReference type="InterPro" id="IPR033917">
    <property type="entry name" value="ML_PG-PI_TP"/>
</dbReference>
<dbReference type="SUPFAM" id="SSF81296">
    <property type="entry name" value="E set domains"/>
    <property type="match status" value="1"/>
</dbReference>
<dbReference type="Gene3D" id="2.70.220.10">
    <property type="entry name" value="Ganglioside GM2 activator"/>
    <property type="match status" value="1"/>
</dbReference>
<protein>
    <recommendedName>
        <fullName evidence="4">Phosphatidylglycerol/phosphatidylinositol transfer protein</fullName>
    </recommendedName>
</protein>
<name>A0A409Y3N4_9AGAR</name>
<dbReference type="SMART" id="SM00737">
    <property type="entry name" value="ML"/>
    <property type="match status" value="1"/>
</dbReference>
<evidence type="ECO:0000313" key="10">
    <source>
        <dbReference type="Proteomes" id="UP000284706"/>
    </source>
</evidence>
<dbReference type="GO" id="GO:0032934">
    <property type="term" value="F:sterol binding"/>
    <property type="evidence" value="ECO:0007669"/>
    <property type="project" value="InterPro"/>
</dbReference>
<evidence type="ECO:0000256" key="3">
    <source>
        <dbReference type="ARBA" id="ARBA00011245"/>
    </source>
</evidence>
<evidence type="ECO:0000259" key="8">
    <source>
        <dbReference type="SMART" id="SM00737"/>
    </source>
</evidence>
<comment type="subunit">
    <text evidence="3">Monomer.</text>
</comment>
<keyword evidence="5" id="KW-0813">Transport</keyword>
<evidence type="ECO:0000313" key="9">
    <source>
        <dbReference type="EMBL" id="PPQ97561.1"/>
    </source>
</evidence>
<dbReference type="InterPro" id="IPR014756">
    <property type="entry name" value="Ig_E-set"/>
</dbReference>
<dbReference type="InterPro" id="IPR036846">
    <property type="entry name" value="GM2-AP_sf"/>
</dbReference>
<dbReference type="InterPro" id="IPR039670">
    <property type="entry name" value="NPC2-like"/>
</dbReference>
<dbReference type="FunCoup" id="A0A409Y3N4">
    <property type="interactions" value="1"/>
</dbReference>
<comment type="caution">
    <text evidence="9">The sequence shown here is derived from an EMBL/GenBank/DDBJ whole genome shotgun (WGS) entry which is preliminary data.</text>
</comment>
<evidence type="ECO:0000256" key="4">
    <source>
        <dbReference type="ARBA" id="ARBA00016056"/>
    </source>
</evidence>
<dbReference type="Proteomes" id="UP000284706">
    <property type="component" value="Unassembled WGS sequence"/>
</dbReference>
<dbReference type="EMBL" id="NHYE01001226">
    <property type="protein sequence ID" value="PPQ97561.1"/>
    <property type="molecule type" value="Genomic_DNA"/>
</dbReference>
<accession>A0A409Y3N4</accession>
<evidence type="ECO:0000256" key="7">
    <source>
        <dbReference type="ARBA" id="ARBA00023055"/>
    </source>
</evidence>
<evidence type="ECO:0000256" key="1">
    <source>
        <dbReference type="ARBA" id="ARBA00002053"/>
    </source>
</evidence>
<keyword evidence="6" id="KW-0732">Signal</keyword>
<dbReference type="AlphaFoldDB" id="A0A409Y3N4"/>
<dbReference type="Pfam" id="PF02221">
    <property type="entry name" value="E1_DerP2_DerF2"/>
    <property type="match status" value="1"/>
</dbReference>
<keyword evidence="10" id="KW-1185">Reference proteome</keyword>
<gene>
    <name evidence="9" type="ORF">CVT26_002346</name>
</gene>
<evidence type="ECO:0000256" key="2">
    <source>
        <dbReference type="ARBA" id="ARBA00006370"/>
    </source>
</evidence>
<dbReference type="OrthoDB" id="6409159at2759"/>
<dbReference type="PANTHER" id="PTHR11306">
    <property type="entry name" value="NIEMANN PICK TYPE C2 PROTEIN NPC2-RELATED"/>
    <property type="match status" value="1"/>
</dbReference>
<dbReference type="FunFam" id="2.70.220.10:FF:000002">
    <property type="entry name" value="Phosphatidylglycerol/phosphatidylinositol transfer protein"/>
    <property type="match status" value="1"/>
</dbReference>
<sequence>MQLLPPLLSPALLVEMRFVHLTVVFFGITTSSIAALVQQEPIIDADSLVRNGQGWDWKDCGQDTDAVRIQSIDISPDPPKPGKDLTVTVTGIAKERIEEGAYVDVTVKLGLVKILSKEFDVCEEAQNANASIQCPVEEGTYTVKQTVELPKEIPPGKYSLENHYYQ</sequence>
<dbReference type="InterPro" id="IPR003172">
    <property type="entry name" value="ML_dom"/>
</dbReference>
<dbReference type="PANTHER" id="PTHR11306:SF0">
    <property type="entry name" value="PHOSPHATIDYLGLYCEROL_PHOSPHATIDYLINOSITOL TRANSFER PROTEIN"/>
    <property type="match status" value="1"/>
</dbReference>
<comment type="function">
    <text evidence="1">Catalyzes the intermembrane transfer of phosphatidylglycerol and phosphatidylinositol.</text>
</comment>
<keyword evidence="7" id="KW-0445">Lipid transport</keyword>
<reference evidence="9 10" key="1">
    <citation type="journal article" date="2018" name="Evol. Lett.">
        <title>Horizontal gene cluster transfer increased hallucinogenic mushroom diversity.</title>
        <authorList>
            <person name="Reynolds H.T."/>
            <person name="Vijayakumar V."/>
            <person name="Gluck-Thaler E."/>
            <person name="Korotkin H.B."/>
            <person name="Matheny P.B."/>
            <person name="Slot J.C."/>
        </authorList>
    </citation>
    <scope>NUCLEOTIDE SEQUENCE [LARGE SCALE GENOMIC DNA]</scope>
    <source>
        <strain evidence="9 10">SRW20</strain>
    </source>
</reference>
<organism evidence="9 10">
    <name type="scientific">Gymnopilus dilepis</name>
    <dbReference type="NCBI Taxonomy" id="231916"/>
    <lineage>
        <taxon>Eukaryota</taxon>
        <taxon>Fungi</taxon>
        <taxon>Dikarya</taxon>
        <taxon>Basidiomycota</taxon>
        <taxon>Agaricomycotina</taxon>
        <taxon>Agaricomycetes</taxon>
        <taxon>Agaricomycetidae</taxon>
        <taxon>Agaricales</taxon>
        <taxon>Agaricineae</taxon>
        <taxon>Hymenogastraceae</taxon>
        <taxon>Gymnopilus</taxon>
    </lineage>
</organism>
<evidence type="ECO:0000256" key="6">
    <source>
        <dbReference type="ARBA" id="ARBA00022729"/>
    </source>
</evidence>
<feature type="domain" description="MD-2-related lipid-recognition" evidence="8">
    <location>
        <begin position="57"/>
        <end position="166"/>
    </location>
</feature>
<evidence type="ECO:0000256" key="5">
    <source>
        <dbReference type="ARBA" id="ARBA00022448"/>
    </source>
</evidence>
<dbReference type="GO" id="GO:0032366">
    <property type="term" value="P:intracellular sterol transport"/>
    <property type="evidence" value="ECO:0007669"/>
    <property type="project" value="InterPro"/>
</dbReference>
<proteinExistence type="inferred from homology"/>
<dbReference type="CDD" id="cd00917">
    <property type="entry name" value="PG-PI_TP"/>
    <property type="match status" value="1"/>
</dbReference>